<dbReference type="AlphaFoldDB" id="A0AAZ3PE81"/>
<keyword evidence="14" id="KW-1185">Reference proteome</keyword>
<evidence type="ECO:0000256" key="10">
    <source>
        <dbReference type="ARBA" id="ARBA00049750"/>
    </source>
</evidence>
<accession>A0AAZ3PE81</accession>
<feature type="transmembrane region" description="Helical" evidence="12">
    <location>
        <begin position="108"/>
        <end position="131"/>
    </location>
</feature>
<comment type="subcellular location">
    <subcellularLocation>
        <location evidence="1">Mitochondrion inner membrane</location>
        <topology evidence="1">Single-pass membrane protein</topology>
    </subcellularLocation>
</comment>
<proteinExistence type="inferred from homology"/>
<gene>
    <name evidence="13" type="primary">COX7A2L</name>
</gene>
<organism evidence="13 14">
    <name type="scientific">Oncorhynchus tshawytscha</name>
    <name type="common">Chinook salmon</name>
    <name type="synonym">Salmo tshawytscha</name>
    <dbReference type="NCBI Taxonomy" id="74940"/>
    <lineage>
        <taxon>Eukaryota</taxon>
        <taxon>Metazoa</taxon>
        <taxon>Chordata</taxon>
        <taxon>Craniata</taxon>
        <taxon>Vertebrata</taxon>
        <taxon>Euteleostomi</taxon>
        <taxon>Actinopterygii</taxon>
        <taxon>Neopterygii</taxon>
        <taxon>Teleostei</taxon>
        <taxon>Protacanthopterygii</taxon>
        <taxon>Salmoniformes</taxon>
        <taxon>Salmonidae</taxon>
        <taxon>Salmoninae</taxon>
        <taxon>Oncorhynchus</taxon>
    </lineage>
</organism>
<evidence type="ECO:0000256" key="7">
    <source>
        <dbReference type="ARBA" id="ARBA00022989"/>
    </source>
</evidence>
<dbReference type="Proteomes" id="UP000694402">
    <property type="component" value="Unassembled WGS sequence"/>
</dbReference>
<keyword evidence="4 12" id="KW-0812">Transmembrane</keyword>
<evidence type="ECO:0000256" key="12">
    <source>
        <dbReference type="SAM" id="Phobius"/>
    </source>
</evidence>
<comment type="similarity">
    <text evidence="3">Belongs to the cytochrome c oxidase VIIa family.</text>
</comment>
<dbReference type="PANTHER" id="PTHR10510:SF2">
    <property type="entry name" value="CYTOCHROME C OXIDASE SUBUNIT 7A-RELATED PROTEIN, MITOCHONDRIAL"/>
    <property type="match status" value="1"/>
</dbReference>
<dbReference type="PANTHER" id="PTHR10510">
    <property type="entry name" value="CYTOCHROME C OXIDASE POLYPEPTIDE 7A"/>
    <property type="match status" value="1"/>
</dbReference>
<dbReference type="CDD" id="cd00928">
    <property type="entry name" value="Cyt_c_Oxidase_VIIa"/>
    <property type="match status" value="1"/>
</dbReference>
<dbReference type="Pfam" id="PF02238">
    <property type="entry name" value="COX7a"/>
    <property type="match status" value="1"/>
</dbReference>
<evidence type="ECO:0000256" key="1">
    <source>
        <dbReference type="ARBA" id="ARBA00004434"/>
    </source>
</evidence>
<evidence type="ECO:0000256" key="3">
    <source>
        <dbReference type="ARBA" id="ARBA00009331"/>
    </source>
</evidence>
<dbReference type="SUPFAM" id="SSF81419">
    <property type="entry name" value="Mitochondrial cytochrome c oxidase subunit VIIa"/>
    <property type="match status" value="1"/>
</dbReference>
<evidence type="ECO:0000256" key="5">
    <source>
        <dbReference type="ARBA" id="ARBA00022792"/>
    </source>
</evidence>
<dbReference type="GO" id="GO:0002082">
    <property type="term" value="P:regulation of oxidative phosphorylation"/>
    <property type="evidence" value="ECO:0007669"/>
    <property type="project" value="TreeGrafter"/>
</dbReference>
<dbReference type="GeneTree" id="ENSGT00940000154815"/>
<evidence type="ECO:0000256" key="6">
    <source>
        <dbReference type="ARBA" id="ARBA00022946"/>
    </source>
</evidence>
<evidence type="ECO:0000256" key="9">
    <source>
        <dbReference type="ARBA" id="ARBA00023136"/>
    </source>
</evidence>
<dbReference type="GO" id="GO:0045277">
    <property type="term" value="C:respiratory chain complex IV"/>
    <property type="evidence" value="ECO:0007669"/>
    <property type="project" value="InterPro"/>
</dbReference>
<keyword evidence="6" id="KW-0809">Transit peptide</keyword>
<comment type="pathway">
    <text evidence="2">Energy metabolism; oxidative phosphorylation.</text>
</comment>
<dbReference type="GO" id="GO:0005743">
    <property type="term" value="C:mitochondrial inner membrane"/>
    <property type="evidence" value="ECO:0007669"/>
    <property type="project" value="UniProtKB-SubCell"/>
</dbReference>
<keyword evidence="9 12" id="KW-0472">Membrane</keyword>
<dbReference type="Ensembl" id="ENSOTST00005155810.1">
    <property type="protein sequence ID" value="ENSOTSP00005114780.1"/>
    <property type="gene ID" value="ENSOTSG00005020402.2"/>
</dbReference>
<reference evidence="14" key="1">
    <citation type="journal article" date="2018" name="PLoS ONE">
        <title>Chinook salmon (Oncorhynchus tshawytscha) genome and transcriptome.</title>
        <authorList>
            <person name="Christensen K.A."/>
            <person name="Leong J.S."/>
            <person name="Sakhrani D."/>
            <person name="Biagi C.A."/>
            <person name="Minkley D.R."/>
            <person name="Withler R.E."/>
            <person name="Rondeau E.B."/>
            <person name="Koop B.F."/>
            <person name="Devlin R.H."/>
        </authorList>
    </citation>
    <scope>NUCLEOTIDE SEQUENCE [LARGE SCALE GENOMIC DNA]</scope>
</reference>
<reference evidence="13" key="3">
    <citation type="submission" date="2025-09" db="UniProtKB">
        <authorList>
            <consortium name="Ensembl"/>
        </authorList>
    </citation>
    <scope>IDENTIFICATION</scope>
</reference>
<dbReference type="GO" id="GO:0097250">
    <property type="term" value="P:mitochondrial respirasome assembly"/>
    <property type="evidence" value="ECO:0007669"/>
    <property type="project" value="UniProtKB-ARBA"/>
</dbReference>
<dbReference type="InterPro" id="IPR036539">
    <property type="entry name" value="Cyt_c_oxidase_su7a_sf"/>
</dbReference>
<keyword evidence="5" id="KW-0999">Mitochondrion inner membrane</keyword>
<dbReference type="InterPro" id="IPR017267">
    <property type="entry name" value="Cyt_c_oxidase_su7a-rel_mt"/>
</dbReference>
<evidence type="ECO:0000256" key="11">
    <source>
        <dbReference type="ARBA" id="ARBA00049792"/>
    </source>
</evidence>
<reference evidence="13" key="2">
    <citation type="submission" date="2025-08" db="UniProtKB">
        <authorList>
            <consortium name="Ensembl"/>
        </authorList>
    </citation>
    <scope>IDENTIFICATION</scope>
</reference>
<protein>
    <recommendedName>
        <fullName evidence="10">Cytochrome c oxidase subunit 7A2-like, mitochondrial</fullName>
    </recommendedName>
    <alternativeName>
        <fullName evidence="11">Supercomplex assembly factor 1</fullName>
    </alternativeName>
</protein>
<dbReference type="PIRSF" id="PIRSF037710">
    <property type="entry name" value="COX7A-rel_mt"/>
    <property type="match status" value="1"/>
</dbReference>
<dbReference type="GO" id="GO:0006123">
    <property type="term" value="P:mitochondrial electron transport, cytochrome c to oxygen"/>
    <property type="evidence" value="ECO:0007669"/>
    <property type="project" value="InterPro"/>
</dbReference>
<dbReference type="InterPro" id="IPR003177">
    <property type="entry name" value="Cytc_oxidase_su7a_met"/>
</dbReference>
<evidence type="ECO:0000256" key="8">
    <source>
        <dbReference type="ARBA" id="ARBA00023128"/>
    </source>
</evidence>
<name>A0AAZ3PE81_ONCTS</name>
<dbReference type="Gene3D" id="4.10.91.10">
    <property type="entry name" value="Cytochrome c oxidase, subunit VIIa"/>
    <property type="match status" value="1"/>
</dbReference>
<dbReference type="InterPro" id="IPR039297">
    <property type="entry name" value="COX7a"/>
</dbReference>
<keyword evidence="8" id="KW-0496">Mitochondrion</keyword>
<sequence>MYYKLNGVTQRLAGSAPSAYSPQADSLGGSQLTLSPLGSTLFIVCGLRVTVPMEAPPMIFATPTKYVSEAGNTVEYLGHNKVPDLQKLFQKSDGIPVHLKRGLMDKMLYRTTMGLTIGGTLYCLMALYIAAQPRK</sequence>
<evidence type="ECO:0000313" key="14">
    <source>
        <dbReference type="Proteomes" id="UP000694402"/>
    </source>
</evidence>
<evidence type="ECO:0000256" key="4">
    <source>
        <dbReference type="ARBA" id="ARBA00022692"/>
    </source>
</evidence>
<evidence type="ECO:0000256" key="2">
    <source>
        <dbReference type="ARBA" id="ARBA00004673"/>
    </source>
</evidence>
<evidence type="ECO:0000313" key="13">
    <source>
        <dbReference type="Ensembl" id="ENSOTSP00005114780.1"/>
    </source>
</evidence>
<dbReference type="FunFam" id="4.10.91.10:FF:000001">
    <property type="entry name" value="Cytochrome c oxidase subunit 7A1, mitochondrial"/>
    <property type="match status" value="1"/>
</dbReference>
<keyword evidence="7 12" id="KW-1133">Transmembrane helix</keyword>